<feature type="transmembrane region" description="Helical" evidence="7">
    <location>
        <begin position="187"/>
        <end position="213"/>
    </location>
</feature>
<comment type="subcellular location">
    <subcellularLocation>
        <location evidence="7">Cell membrane</location>
        <topology evidence="7">Multi-pass membrane protein</topology>
    </subcellularLocation>
    <subcellularLocation>
        <location evidence="1">Membrane</location>
        <topology evidence="1">Multi-pass membrane protein</topology>
    </subcellularLocation>
</comment>
<comment type="function">
    <text evidence="7">Part of the twin-arginine translocation (Tat) system that transports large folded proteins containing a characteristic twin-arginine motif in their signal peptide across membranes. Together with TatB, TatC is part of a receptor directly interacting with Tat signal peptides.</text>
</comment>
<evidence type="ECO:0000256" key="5">
    <source>
        <dbReference type="ARBA" id="ARBA00023010"/>
    </source>
</evidence>
<dbReference type="GO" id="GO:0033281">
    <property type="term" value="C:TAT protein transport complex"/>
    <property type="evidence" value="ECO:0007669"/>
    <property type="project" value="UniProtKB-UniRule"/>
</dbReference>
<dbReference type="STRING" id="1121927.GOHSU_02_02540"/>
<evidence type="ECO:0000256" key="8">
    <source>
        <dbReference type="SAM" id="MobiDB-lite"/>
    </source>
</evidence>
<comment type="similarity">
    <text evidence="7">Belongs to the TatC family.</text>
</comment>
<keyword evidence="6 7" id="KW-0472">Membrane</keyword>
<keyword evidence="7" id="KW-0813">Transport</keyword>
<proteinExistence type="inferred from homology"/>
<name>L7L4N6_9ACTN</name>
<keyword evidence="2 7" id="KW-0812">Transmembrane</keyword>
<sequence>MRAPDLLRRFDPRRRRRKVNPDGSMPLAEHLYELRDRLLISLAVVVVTTVLSFFWYSHSFPGLPTLGDLLTRPYCDLPPESRASFTDDGACKLLAIGPFDQFMLRLQVALAAGVVLACPVWLYQLWQFITPALRQKERRYGLTFVISGTVLFFLGAIVAYLVVSEAFDFLLRIGNEVQVTALTGDRYFGFMLQLLLIFGVSFELPLLIIMLNLAGVLSYARLKRWRRGIIFGLFVFAAIATPGQDPFSMLALGLGMCILLELAIQFSRLHDKRKARNQPEWLNVPDDQASPLEASDLESSGGLDRPAPVAAPEPVRAEPLRSGRARDTSAYDEVL</sequence>
<keyword evidence="4 7" id="KW-1133">Transmembrane helix</keyword>
<dbReference type="InterPro" id="IPR019820">
    <property type="entry name" value="Sec-indep_translocase_CS"/>
</dbReference>
<keyword evidence="10" id="KW-1185">Reference proteome</keyword>
<feature type="transmembrane region" description="Helical" evidence="7">
    <location>
        <begin position="225"/>
        <end position="241"/>
    </location>
</feature>
<protein>
    <recommendedName>
        <fullName evidence="7">Sec-independent protein translocase protein TatC</fullName>
    </recommendedName>
</protein>
<keyword evidence="3 7" id="KW-0653">Protein transport</keyword>
<dbReference type="PANTHER" id="PTHR30371">
    <property type="entry name" value="SEC-INDEPENDENT PROTEIN TRANSLOCASE PROTEIN TATC"/>
    <property type="match status" value="1"/>
</dbReference>
<dbReference type="GO" id="GO:0043953">
    <property type="term" value="P:protein transport by the Tat complex"/>
    <property type="evidence" value="ECO:0007669"/>
    <property type="project" value="UniProtKB-UniRule"/>
</dbReference>
<feature type="transmembrane region" description="Helical" evidence="7">
    <location>
        <begin position="102"/>
        <end position="123"/>
    </location>
</feature>
<feature type="transmembrane region" description="Helical" evidence="7">
    <location>
        <begin position="144"/>
        <end position="167"/>
    </location>
</feature>
<dbReference type="HAMAP" id="MF_00902">
    <property type="entry name" value="TatC"/>
    <property type="match status" value="1"/>
</dbReference>
<dbReference type="InterPro" id="IPR002033">
    <property type="entry name" value="TatC"/>
</dbReference>
<accession>L7L4N6</accession>
<dbReference type="NCBIfam" id="TIGR00945">
    <property type="entry name" value="tatC"/>
    <property type="match status" value="1"/>
</dbReference>
<keyword evidence="7" id="KW-1003">Cell membrane</keyword>
<feature type="transmembrane region" description="Helical" evidence="7">
    <location>
        <begin position="38"/>
        <end position="56"/>
    </location>
</feature>
<feature type="compositionally biased region" description="Basic and acidic residues" evidence="8">
    <location>
        <begin position="315"/>
        <end position="329"/>
    </location>
</feature>
<evidence type="ECO:0000256" key="1">
    <source>
        <dbReference type="ARBA" id="ARBA00004141"/>
    </source>
</evidence>
<reference evidence="9 10" key="1">
    <citation type="submission" date="2012-12" db="EMBL/GenBank/DDBJ databases">
        <title>Whole genome shotgun sequence of Gordonia hirsuta NBRC 16056.</title>
        <authorList>
            <person name="Isaki-Nakamura S."/>
            <person name="Hosoyama A."/>
            <person name="Tsuchikane K."/>
            <person name="Katsumata H."/>
            <person name="Baba S."/>
            <person name="Yamazaki S."/>
            <person name="Fujita N."/>
        </authorList>
    </citation>
    <scope>NUCLEOTIDE SEQUENCE [LARGE SCALE GENOMIC DNA]</scope>
    <source>
        <strain evidence="9 10">NBRC 16056</strain>
    </source>
</reference>
<evidence type="ECO:0000256" key="2">
    <source>
        <dbReference type="ARBA" id="ARBA00022692"/>
    </source>
</evidence>
<evidence type="ECO:0000256" key="6">
    <source>
        <dbReference type="ARBA" id="ARBA00023136"/>
    </source>
</evidence>
<dbReference type="Proteomes" id="UP000053405">
    <property type="component" value="Unassembled WGS sequence"/>
</dbReference>
<dbReference type="PRINTS" id="PR01840">
    <property type="entry name" value="TATCFAMILY"/>
</dbReference>
<feature type="compositionally biased region" description="Low complexity" evidence="8">
    <location>
        <begin position="305"/>
        <end position="314"/>
    </location>
</feature>
<feature type="transmembrane region" description="Helical" evidence="7">
    <location>
        <begin position="247"/>
        <end position="266"/>
    </location>
</feature>
<organism evidence="9 10">
    <name type="scientific">Gordonia hirsuta DSM 44140 = NBRC 16056</name>
    <dbReference type="NCBI Taxonomy" id="1121927"/>
    <lineage>
        <taxon>Bacteria</taxon>
        <taxon>Bacillati</taxon>
        <taxon>Actinomycetota</taxon>
        <taxon>Actinomycetes</taxon>
        <taxon>Mycobacteriales</taxon>
        <taxon>Gordoniaceae</taxon>
        <taxon>Gordonia</taxon>
    </lineage>
</organism>
<comment type="subunit">
    <text evidence="7">The Tat system comprises two distinct complexes: a TatABC complex, containing multiple copies of TatA, TatB and TatC subunits, and a separate TatA complex, containing only TatA subunits. Substrates initially bind to the TatABC complex, which probably triggers association of the separate TatA complex to form the active translocon.</text>
</comment>
<evidence type="ECO:0000256" key="4">
    <source>
        <dbReference type="ARBA" id="ARBA00022989"/>
    </source>
</evidence>
<dbReference type="eggNOG" id="COG0805">
    <property type="taxonomic scope" value="Bacteria"/>
</dbReference>
<dbReference type="GO" id="GO:0009977">
    <property type="term" value="F:proton motive force dependent protein transmembrane transporter activity"/>
    <property type="evidence" value="ECO:0007669"/>
    <property type="project" value="TreeGrafter"/>
</dbReference>
<evidence type="ECO:0000313" key="10">
    <source>
        <dbReference type="Proteomes" id="UP000053405"/>
    </source>
</evidence>
<dbReference type="PANTHER" id="PTHR30371:SF0">
    <property type="entry name" value="SEC-INDEPENDENT PROTEIN TRANSLOCASE PROTEIN TATC, CHLOROPLASTIC-RELATED"/>
    <property type="match status" value="1"/>
</dbReference>
<evidence type="ECO:0000313" key="9">
    <source>
        <dbReference type="EMBL" id="GAC56105.1"/>
    </source>
</evidence>
<dbReference type="AlphaFoldDB" id="L7L4N6"/>
<keyword evidence="5 7" id="KW-0811">Translocation</keyword>
<dbReference type="EMBL" id="BANT01000002">
    <property type="protein sequence ID" value="GAC56105.1"/>
    <property type="molecule type" value="Genomic_DNA"/>
</dbReference>
<gene>
    <name evidence="7 9" type="primary">tatC</name>
    <name evidence="9" type="ORF">GOHSU_02_02540</name>
</gene>
<evidence type="ECO:0000256" key="7">
    <source>
        <dbReference type="HAMAP-Rule" id="MF_00902"/>
    </source>
</evidence>
<feature type="region of interest" description="Disordered" evidence="8">
    <location>
        <begin position="280"/>
        <end position="335"/>
    </location>
</feature>
<dbReference type="Pfam" id="PF00902">
    <property type="entry name" value="TatC"/>
    <property type="match status" value="1"/>
</dbReference>
<dbReference type="RefSeq" id="WP_005935617.1">
    <property type="nucleotide sequence ID" value="NZ_ATVK01000040.1"/>
</dbReference>
<dbReference type="GO" id="GO:0065002">
    <property type="term" value="P:intracellular protein transmembrane transport"/>
    <property type="evidence" value="ECO:0007669"/>
    <property type="project" value="TreeGrafter"/>
</dbReference>
<dbReference type="PROSITE" id="PS01218">
    <property type="entry name" value="TATC"/>
    <property type="match status" value="1"/>
</dbReference>
<comment type="caution">
    <text evidence="9">The sequence shown here is derived from an EMBL/GenBank/DDBJ whole genome shotgun (WGS) entry which is preliminary data.</text>
</comment>
<evidence type="ECO:0000256" key="3">
    <source>
        <dbReference type="ARBA" id="ARBA00022927"/>
    </source>
</evidence>